<dbReference type="PROSITE" id="PS50043">
    <property type="entry name" value="HTH_LUXR_2"/>
    <property type="match status" value="1"/>
</dbReference>
<dbReference type="AlphaFoldDB" id="A0A6I3KHN6"/>
<dbReference type="GO" id="GO:0000160">
    <property type="term" value="P:phosphorelay signal transduction system"/>
    <property type="evidence" value="ECO:0007669"/>
    <property type="project" value="InterPro"/>
</dbReference>
<feature type="domain" description="Response regulatory" evidence="5">
    <location>
        <begin position="2"/>
        <end position="117"/>
    </location>
</feature>
<dbReference type="Pfam" id="PF00196">
    <property type="entry name" value="GerE"/>
    <property type="match status" value="1"/>
</dbReference>
<gene>
    <name evidence="6" type="ORF">GIW81_06035</name>
</gene>
<dbReference type="Gene3D" id="3.40.50.2300">
    <property type="match status" value="1"/>
</dbReference>
<organism evidence="6 7">
    <name type="scientific">Hyphomicrobium album</name>
    <dbReference type="NCBI Taxonomy" id="2665159"/>
    <lineage>
        <taxon>Bacteria</taxon>
        <taxon>Pseudomonadati</taxon>
        <taxon>Pseudomonadota</taxon>
        <taxon>Alphaproteobacteria</taxon>
        <taxon>Hyphomicrobiales</taxon>
        <taxon>Hyphomicrobiaceae</taxon>
        <taxon>Hyphomicrobium</taxon>
    </lineage>
</organism>
<evidence type="ECO:0000256" key="3">
    <source>
        <dbReference type="PROSITE-ProRule" id="PRU00169"/>
    </source>
</evidence>
<dbReference type="SUPFAM" id="SSF52172">
    <property type="entry name" value="CheY-like"/>
    <property type="match status" value="1"/>
</dbReference>
<dbReference type="PANTHER" id="PTHR43214:SF43">
    <property type="entry name" value="TWO-COMPONENT RESPONSE REGULATOR"/>
    <property type="match status" value="1"/>
</dbReference>
<dbReference type="CDD" id="cd17535">
    <property type="entry name" value="REC_NarL-like"/>
    <property type="match status" value="1"/>
</dbReference>
<evidence type="ECO:0000313" key="7">
    <source>
        <dbReference type="Proteomes" id="UP000440694"/>
    </source>
</evidence>
<reference evidence="6 7" key="1">
    <citation type="submission" date="2019-11" db="EMBL/GenBank/DDBJ databases">
        <title>Identification of a novel strain.</title>
        <authorList>
            <person name="Xu Q."/>
            <person name="Wang G."/>
        </authorList>
    </citation>
    <scope>NUCLEOTIDE SEQUENCE [LARGE SCALE GENOMIC DNA]</scope>
    <source>
        <strain evidence="7">xq</strain>
    </source>
</reference>
<keyword evidence="1 3" id="KW-0597">Phosphoprotein</keyword>
<dbReference type="SMART" id="SM00448">
    <property type="entry name" value="REC"/>
    <property type="match status" value="1"/>
</dbReference>
<dbReference type="InterPro" id="IPR000792">
    <property type="entry name" value="Tscrpt_reg_LuxR_C"/>
</dbReference>
<dbReference type="Pfam" id="PF00072">
    <property type="entry name" value="Response_reg"/>
    <property type="match status" value="1"/>
</dbReference>
<dbReference type="PRINTS" id="PR00038">
    <property type="entry name" value="HTHLUXR"/>
</dbReference>
<evidence type="ECO:0000313" key="6">
    <source>
        <dbReference type="EMBL" id="MTD93893.1"/>
    </source>
</evidence>
<evidence type="ECO:0000259" key="4">
    <source>
        <dbReference type="PROSITE" id="PS50043"/>
    </source>
</evidence>
<evidence type="ECO:0000256" key="2">
    <source>
        <dbReference type="ARBA" id="ARBA00023125"/>
    </source>
</evidence>
<dbReference type="GO" id="GO:0003677">
    <property type="term" value="F:DNA binding"/>
    <property type="evidence" value="ECO:0007669"/>
    <property type="project" value="UniProtKB-KW"/>
</dbReference>
<evidence type="ECO:0000256" key="1">
    <source>
        <dbReference type="ARBA" id="ARBA00022553"/>
    </source>
</evidence>
<feature type="modified residue" description="4-aspartylphosphate" evidence="3">
    <location>
        <position position="52"/>
    </location>
</feature>
<name>A0A6I3KHN6_9HYPH</name>
<comment type="caution">
    <text evidence="6">The sequence shown here is derived from an EMBL/GenBank/DDBJ whole genome shotgun (WGS) entry which is preliminary data.</text>
</comment>
<dbReference type="InterPro" id="IPR011006">
    <property type="entry name" value="CheY-like_superfamily"/>
</dbReference>
<accession>A0A6I3KHN6</accession>
<dbReference type="SUPFAM" id="SSF46894">
    <property type="entry name" value="C-terminal effector domain of the bipartite response regulators"/>
    <property type="match status" value="1"/>
</dbReference>
<dbReference type="PANTHER" id="PTHR43214">
    <property type="entry name" value="TWO-COMPONENT RESPONSE REGULATOR"/>
    <property type="match status" value="1"/>
</dbReference>
<dbReference type="Proteomes" id="UP000440694">
    <property type="component" value="Unassembled WGS sequence"/>
</dbReference>
<dbReference type="EMBL" id="WMBQ01000001">
    <property type="protein sequence ID" value="MTD93893.1"/>
    <property type="molecule type" value="Genomic_DNA"/>
</dbReference>
<keyword evidence="2" id="KW-0238">DNA-binding</keyword>
<dbReference type="InterPro" id="IPR001789">
    <property type="entry name" value="Sig_transdc_resp-reg_receiver"/>
</dbReference>
<dbReference type="InterPro" id="IPR016032">
    <property type="entry name" value="Sig_transdc_resp-reg_C-effctor"/>
</dbReference>
<dbReference type="RefSeq" id="WP_324614909.1">
    <property type="nucleotide sequence ID" value="NZ_WMBQ01000001.1"/>
</dbReference>
<dbReference type="SMART" id="SM00421">
    <property type="entry name" value="HTH_LUXR"/>
    <property type="match status" value="1"/>
</dbReference>
<protein>
    <submittedName>
        <fullName evidence="6">Response regulator</fullName>
    </submittedName>
</protein>
<proteinExistence type="predicted"/>
<feature type="domain" description="HTH luxR-type" evidence="4">
    <location>
        <begin position="138"/>
        <end position="203"/>
    </location>
</feature>
<dbReference type="CDD" id="cd06170">
    <property type="entry name" value="LuxR_C_like"/>
    <property type="match status" value="1"/>
</dbReference>
<dbReference type="InterPro" id="IPR039420">
    <property type="entry name" value="WalR-like"/>
</dbReference>
<keyword evidence="7" id="KW-1185">Reference proteome</keyword>
<dbReference type="PROSITE" id="PS50110">
    <property type="entry name" value="RESPONSE_REGULATORY"/>
    <property type="match status" value="1"/>
</dbReference>
<evidence type="ECO:0000259" key="5">
    <source>
        <dbReference type="PROSITE" id="PS50110"/>
    </source>
</evidence>
<sequence length="205" mass="22128">MKVLVVDDHPIVLSGCRALLAEADDMDMLEARDAATAQTVHASERPDVTVIDINLPDVSGFELARRIVARSPGARLLMFSMNDDPMFAAQAIECGARGYFSKSDDPQDFLSAIRAVHQGGHALGAEMAQKIAFLRVGAGEAGASLTPREREVLRLLAKGKSMSEIAALIDVSYKTVAMTCASLRTKFSARTPMQLIRIAVEQKIV</sequence>
<dbReference type="InterPro" id="IPR058245">
    <property type="entry name" value="NreC/VraR/RcsB-like_REC"/>
</dbReference>
<dbReference type="GO" id="GO:0006355">
    <property type="term" value="P:regulation of DNA-templated transcription"/>
    <property type="evidence" value="ECO:0007669"/>
    <property type="project" value="InterPro"/>
</dbReference>